<dbReference type="EMBL" id="JAKVPQ010000010">
    <property type="protein sequence ID" value="MCH4286042.1"/>
    <property type="molecule type" value="Genomic_DNA"/>
</dbReference>
<accession>A0ABS9R8Q1</accession>
<name>A0ABS9R8Q1_9FIRM</name>
<evidence type="ECO:0000313" key="2">
    <source>
        <dbReference type="Proteomes" id="UP001202402"/>
    </source>
</evidence>
<comment type="caution">
    <text evidence="1">The sequence shown here is derived from an EMBL/GenBank/DDBJ whole genome shotgun (WGS) entry which is preliminary data.</text>
</comment>
<gene>
    <name evidence="1" type="ORF">LQE99_13010</name>
</gene>
<keyword evidence="2" id="KW-1185">Reference proteome</keyword>
<protein>
    <submittedName>
        <fullName evidence="1">Uncharacterized protein</fullName>
    </submittedName>
</protein>
<sequence>MINNIKIGITITNEKNIEISNGDKKIIIDNKSKSINAKDIYDLLNYNIDNDYIQPKQKLDETSEESTDTRRLFNYTIDLIDNVVKEVNIKSEALRLEKEKLDTSEIKNEEND</sequence>
<proteinExistence type="predicted"/>
<organism evidence="1 2">
    <name type="scientific">Amedibacillus hominis</name>
    <dbReference type="NCBI Taxonomy" id="2897776"/>
    <lineage>
        <taxon>Bacteria</taxon>
        <taxon>Bacillati</taxon>
        <taxon>Bacillota</taxon>
        <taxon>Erysipelotrichia</taxon>
        <taxon>Erysipelotrichales</taxon>
        <taxon>Erysipelotrichaceae</taxon>
        <taxon>Amedibacillus</taxon>
    </lineage>
</organism>
<dbReference type="Proteomes" id="UP001202402">
    <property type="component" value="Unassembled WGS sequence"/>
</dbReference>
<reference evidence="1 2" key="1">
    <citation type="submission" date="2022-02" db="EMBL/GenBank/DDBJ databases">
        <title>Genome of Erysipelotrichaceae sp. nov. NSJ-176 isolated from human feces.</title>
        <authorList>
            <person name="Abdugheni R."/>
        </authorList>
    </citation>
    <scope>NUCLEOTIDE SEQUENCE [LARGE SCALE GENOMIC DNA]</scope>
    <source>
        <strain evidence="1 2">NSJ-176</strain>
    </source>
</reference>
<evidence type="ECO:0000313" key="1">
    <source>
        <dbReference type="EMBL" id="MCH4286042.1"/>
    </source>
</evidence>
<dbReference type="RefSeq" id="WP_117453600.1">
    <property type="nucleotide sequence ID" value="NZ_JAKVPQ010000010.1"/>
</dbReference>